<dbReference type="Gene3D" id="2.30.29.90">
    <property type="match status" value="1"/>
</dbReference>
<evidence type="ECO:0000256" key="2">
    <source>
        <dbReference type="SAM" id="MobiDB-lite"/>
    </source>
</evidence>
<sequence>MPKLHERNDVNPQTEESGHIQRDSTHITGSNGFYETDELTELSRQSKSRIFHKLTKLEAFCSAMSAKTAINKEIFVPRDEKMVAAAQVKRRTKKKIPFLATGGQGEYRTFICLSVTNSKPPQLYITKVKQFEGSATFARRSQWTVEQLRQVNGIDPKRDCAEFDLVFDGGSDQWQASSAGEKSTFIQILHHYCQRHCADRKPDFINCPSKLLREGQSVCSVVFRCKIFLSRMRNSMVSNQGRRLFEGASGLQAATDSVGGAVQKASQALSERGERLGRTEEKTEEMMDSASQLADTAHKLAMKSVLTPTPHNTEPVAPTPHNNIVAFAPIRGPSPQHRGHRPEVSPQRGRVIRDPSLQSTRDGALIRPACSLTNQERLNLLLGSEPGFQISRCHVGNGTAGAPHTDTLTPLRCEDKDTPHTVESPAVQRPQATSGADLNVAAAATVPPFGGRSDAAAVGRACRLFPSLHAGAPRGIEKARGSARCYGTSAGRSTSRRPVSPRTSSARLDLLSRAARDREGSVRVRVHQKCMQFCIRSDPAALPQEGDTHTQTVFDANTQSCCGCQINASLQLPAAQQQGQERVNTVQSTDELIRLIEGPGGAPAGPQ</sequence>
<dbReference type="Gene3D" id="1.20.5.110">
    <property type="match status" value="1"/>
</dbReference>
<organism evidence="4 5">
    <name type="scientific">Aldrovandia affinis</name>
    <dbReference type="NCBI Taxonomy" id="143900"/>
    <lineage>
        <taxon>Eukaryota</taxon>
        <taxon>Metazoa</taxon>
        <taxon>Chordata</taxon>
        <taxon>Craniata</taxon>
        <taxon>Vertebrata</taxon>
        <taxon>Euteleostomi</taxon>
        <taxon>Actinopterygii</taxon>
        <taxon>Neopterygii</taxon>
        <taxon>Teleostei</taxon>
        <taxon>Notacanthiformes</taxon>
        <taxon>Halosauridae</taxon>
        <taxon>Aldrovandia</taxon>
    </lineage>
</organism>
<name>A0AAD7SUQ3_9TELE</name>
<reference evidence="4" key="1">
    <citation type="journal article" date="2023" name="Science">
        <title>Genome structures resolve the early diversification of teleost fishes.</title>
        <authorList>
            <person name="Parey E."/>
            <person name="Louis A."/>
            <person name="Montfort J."/>
            <person name="Bouchez O."/>
            <person name="Roques C."/>
            <person name="Iampietro C."/>
            <person name="Lluch J."/>
            <person name="Castinel A."/>
            <person name="Donnadieu C."/>
            <person name="Desvignes T."/>
            <person name="Floi Bucao C."/>
            <person name="Jouanno E."/>
            <person name="Wen M."/>
            <person name="Mejri S."/>
            <person name="Dirks R."/>
            <person name="Jansen H."/>
            <person name="Henkel C."/>
            <person name="Chen W.J."/>
            <person name="Zahm M."/>
            <person name="Cabau C."/>
            <person name="Klopp C."/>
            <person name="Thompson A.W."/>
            <person name="Robinson-Rechavi M."/>
            <person name="Braasch I."/>
            <person name="Lecointre G."/>
            <person name="Bobe J."/>
            <person name="Postlethwait J.H."/>
            <person name="Berthelot C."/>
            <person name="Roest Crollius H."/>
            <person name="Guiguen Y."/>
        </authorList>
    </citation>
    <scope>NUCLEOTIDE SEQUENCE</scope>
    <source>
        <strain evidence="4">NC1722</strain>
    </source>
</reference>
<dbReference type="InterPro" id="IPR037821">
    <property type="entry name" value="STXBP6_PH"/>
</dbReference>
<dbReference type="GO" id="GO:0000145">
    <property type="term" value="C:exocyst"/>
    <property type="evidence" value="ECO:0007669"/>
    <property type="project" value="TreeGrafter"/>
</dbReference>
<dbReference type="Pfam" id="PF15277">
    <property type="entry name" value="Sec3-PIP2_bind"/>
    <property type="match status" value="1"/>
</dbReference>
<dbReference type="Proteomes" id="UP001221898">
    <property type="component" value="Unassembled WGS sequence"/>
</dbReference>
<dbReference type="CDD" id="cd14681">
    <property type="entry name" value="PH-STXBP6"/>
    <property type="match status" value="1"/>
</dbReference>
<comment type="caution">
    <text evidence="4">The sequence shown here is derived from an EMBL/GenBank/DDBJ whole genome shotgun (WGS) entry which is preliminary data.</text>
</comment>
<evidence type="ECO:0000313" key="4">
    <source>
        <dbReference type="EMBL" id="KAJ8409144.1"/>
    </source>
</evidence>
<dbReference type="FunFam" id="2.30.29.90:FF:000002">
    <property type="entry name" value="syntaxin-binding protein 6"/>
    <property type="match status" value="1"/>
</dbReference>
<keyword evidence="5" id="KW-1185">Reference proteome</keyword>
<keyword evidence="1" id="KW-0175">Coiled coil</keyword>
<dbReference type="PROSITE" id="PS50892">
    <property type="entry name" value="V_SNARE"/>
    <property type="match status" value="1"/>
</dbReference>
<dbReference type="EMBL" id="JAINUG010000032">
    <property type="protein sequence ID" value="KAJ8409144.1"/>
    <property type="molecule type" value="Genomic_DNA"/>
</dbReference>
<dbReference type="InterPro" id="IPR042855">
    <property type="entry name" value="V_SNARE_CC"/>
</dbReference>
<dbReference type="GO" id="GO:0006893">
    <property type="term" value="P:Golgi to plasma membrane transport"/>
    <property type="evidence" value="ECO:0007669"/>
    <property type="project" value="TreeGrafter"/>
</dbReference>
<gene>
    <name evidence="4" type="ORF">AAFF_G00241650</name>
</gene>
<feature type="domain" description="V-SNARE coiled-coil homology" evidence="3">
    <location>
        <begin position="247"/>
        <end position="307"/>
    </location>
</feature>
<accession>A0AAD7SUQ3</accession>
<feature type="compositionally biased region" description="Basic and acidic residues" evidence="2">
    <location>
        <begin position="16"/>
        <end position="25"/>
    </location>
</feature>
<dbReference type="GO" id="GO:0005546">
    <property type="term" value="F:phosphatidylinositol-4,5-bisphosphate binding"/>
    <property type="evidence" value="ECO:0007669"/>
    <property type="project" value="TreeGrafter"/>
</dbReference>
<dbReference type="AlphaFoldDB" id="A0AAD7SUQ3"/>
<proteinExistence type="predicted"/>
<dbReference type="GO" id="GO:0006887">
    <property type="term" value="P:exocytosis"/>
    <property type="evidence" value="ECO:0007669"/>
    <property type="project" value="TreeGrafter"/>
</dbReference>
<dbReference type="InterPro" id="IPR028258">
    <property type="entry name" value="Sec3-PIP2_bind"/>
</dbReference>
<evidence type="ECO:0000313" key="5">
    <source>
        <dbReference type="Proteomes" id="UP001221898"/>
    </source>
</evidence>
<feature type="region of interest" description="Disordered" evidence="2">
    <location>
        <begin position="308"/>
        <end position="348"/>
    </location>
</feature>
<dbReference type="PANTHER" id="PTHR16092">
    <property type="entry name" value="SEC3/SYNTAXIN-RELATED"/>
    <property type="match status" value="1"/>
</dbReference>
<dbReference type="SUPFAM" id="SSF58038">
    <property type="entry name" value="SNARE fusion complex"/>
    <property type="match status" value="1"/>
</dbReference>
<dbReference type="SMART" id="SM01313">
    <property type="entry name" value="Sec3-PIP2_bind"/>
    <property type="match status" value="1"/>
</dbReference>
<evidence type="ECO:0000259" key="3">
    <source>
        <dbReference type="PROSITE" id="PS50892"/>
    </source>
</evidence>
<evidence type="ECO:0000256" key="1">
    <source>
        <dbReference type="PROSITE-ProRule" id="PRU00290"/>
    </source>
</evidence>
<feature type="region of interest" description="Disordered" evidence="2">
    <location>
        <begin position="1"/>
        <end position="31"/>
    </location>
</feature>
<dbReference type="GO" id="GO:0005886">
    <property type="term" value="C:plasma membrane"/>
    <property type="evidence" value="ECO:0007669"/>
    <property type="project" value="TreeGrafter"/>
</dbReference>
<dbReference type="PANTHER" id="PTHR16092:SF14">
    <property type="entry name" value="EXOCYST COMPLEX COMPONENT 1 ISOFORM X1"/>
    <property type="match status" value="1"/>
</dbReference>
<feature type="region of interest" description="Disordered" evidence="2">
    <location>
        <begin position="483"/>
        <end position="506"/>
    </location>
</feature>
<protein>
    <recommendedName>
        <fullName evidence="3">V-SNARE coiled-coil homology domain-containing protein</fullName>
    </recommendedName>
</protein>
<feature type="compositionally biased region" description="Low complexity" evidence="2">
    <location>
        <begin position="492"/>
        <end position="506"/>
    </location>
</feature>